<keyword evidence="3" id="KW-1185">Reference proteome</keyword>
<dbReference type="InterPro" id="IPR036291">
    <property type="entry name" value="NAD(P)-bd_dom_sf"/>
</dbReference>
<reference evidence="3" key="2">
    <citation type="submission" date="2009-10" db="EMBL/GenBank/DDBJ databases">
        <title>The genome sequence of Streptomyces pristinaespiralis strain ATCC 25486.</title>
        <authorList>
            <consortium name="The Broad Institute Genome Sequencing Platform"/>
            <consortium name="Broad Institute Microbial Sequencing Center"/>
            <person name="Fischbach M."/>
            <person name="Godfrey P."/>
            <person name="Ward D."/>
            <person name="Young S."/>
            <person name="Zeng Q."/>
            <person name="Koehrsen M."/>
            <person name="Alvarado L."/>
            <person name="Berlin A.M."/>
            <person name="Bochicchio J."/>
            <person name="Borenstein D."/>
            <person name="Chapman S.B."/>
            <person name="Chen Z."/>
            <person name="Engels R."/>
            <person name="Freedman E."/>
            <person name="Gellesch M."/>
            <person name="Goldberg J."/>
            <person name="Griggs A."/>
            <person name="Gujja S."/>
            <person name="Heilman E.R."/>
            <person name="Heiman D.I."/>
            <person name="Hepburn T.A."/>
            <person name="Howarth C."/>
            <person name="Jen D."/>
            <person name="Larson L."/>
            <person name="Lewis B."/>
            <person name="Mehta T."/>
            <person name="Park D."/>
            <person name="Pearson M."/>
            <person name="Richards J."/>
            <person name="Roberts A."/>
            <person name="Saif S."/>
            <person name="Shea T.D."/>
            <person name="Shenoy N."/>
            <person name="Sisk P."/>
            <person name="Stolte C."/>
            <person name="Sykes S.N."/>
            <person name="Thomson T."/>
            <person name="Walk T."/>
            <person name="White J."/>
            <person name="Yandava C."/>
            <person name="Straight P."/>
            <person name="Clardy J."/>
            <person name="Hung D."/>
            <person name="Kolter R."/>
            <person name="Mekalanos J."/>
            <person name="Walker S."/>
            <person name="Walsh C.T."/>
            <person name="Wieland-Brown L.C."/>
            <person name="Haas B."/>
            <person name="Nusbaum C."/>
            <person name="Birren B."/>
        </authorList>
    </citation>
    <scope>NUCLEOTIDE SEQUENCE [LARGE SCALE GENOMIC DNA]</scope>
    <source>
        <strain evidence="3">ATCC 25486 / DSM 40338 / CBS 914.69 / JCM 4507 / NBRC 13074 / NRRL 2958 / 5647</strain>
    </source>
</reference>
<evidence type="ECO:0000256" key="1">
    <source>
        <dbReference type="SAM" id="MobiDB-lite"/>
    </source>
</evidence>
<reference evidence="3" key="1">
    <citation type="submission" date="2008-02" db="EMBL/GenBank/DDBJ databases">
        <authorList>
            <consortium name="The Broad Institute Genome Sequencing Platform"/>
            <person name="Fischbach M."/>
            <person name="Ward D."/>
            <person name="Young S."/>
            <person name="Jaffe D."/>
            <person name="Gnerre S."/>
            <person name="Berlin A."/>
            <person name="Heiman D."/>
            <person name="Hepburn T."/>
            <person name="Sykes S."/>
            <person name="Alvarado L."/>
            <person name="Kodira C.D."/>
            <person name="Straight P."/>
            <person name="Clardy J."/>
            <person name="Hung D."/>
            <person name="Kolter R."/>
            <person name="Mekalanos J."/>
            <person name="Walker S."/>
            <person name="Walsh C.T."/>
            <person name="Lander E."/>
            <person name="Galagan J."/>
            <person name="Nusbaum C."/>
            <person name="Birren B."/>
        </authorList>
    </citation>
    <scope>NUCLEOTIDE SEQUENCE [LARGE SCALE GENOMIC DNA]</scope>
    <source>
        <strain evidence="3">ATCC 25486 / DSM 40338 / CBS 914.69 / JCM 4507 / NBRC 13074 / NRRL 2958 / 5647</strain>
    </source>
</reference>
<dbReference type="Gene3D" id="3.40.50.720">
    <property type="entry name" value="NAD(P)-binding Rossmann-like Domain"/>
    <property type="match status" value="1"/>
</dbReference>
<evidence type="ECO:0000313" key="2">
    <source>
        <dbReference type="EMBL" id="EDY65998.2"/>
    </source>
</evidence>
<sequence>MSLAASYAPAPLAGCVVLVVDGTTGIGRAITARLCAAGAAVAVVGAGHPGRGDDAATNAAFLCKELAGIGHVALPYQVDAEDTEAVAGLPGQISADIGPVSASIVVVPSVRRVRPARGDLPRRLVRRRPGPAGGRTAHRGRPGRPSRRARRTVRRPAGPFRGGAAGRGTEPHPGPQTVRL</sequence>
<dbReference type="EMBL" id="CM000950">
    <property type="protein sequence ID" value="EDY65998.2"/>
    <property type="molecule type" value="Genomic_DNA"/>
</dbReference>
<feature type="compositionally biased region" description="Basic residues" evidence="1">
    <location>
        <begin position="136"/>
        <end position="154"/>
    </location>
</feature>
<evidence type="ECO:0000313" key="3">
    <source>
        <dbReference type="Proteomes" id="UP000002805"/>
    </source>
</evidence>
<dbReference type="AlphaFoldDB" id="B5HGN7"/>
<proteinExistence type="predicted"/>
<organism evidence="2 3">
    <name type="scientific">Streptomyces pristinaespiralis (strain ATCC 25486 / DSM 40338 / CBS 914.69 / JCM 4507 / KCC S-0507 / NBRC 13074 / NRRL 2958 / 5647)</name>
    <dbReference type="NCBI Taxonomy" id="457429"/>
    <lineage>
        <taxon>Bacteria</taxon>
        <taxon>Bacillati</taxon>
        <taxon>Actinomycetota</taxon>
        <taxon>Actinomycetes</taxon>
        <taxon>Kitasatosporales</taxon>
        <taxon>Streptomycetaceae</taxon>
        <taxon>Streptomyces</taxon>
    </lineage>
</organism>
<feature type="non-terminal residue" evidence="2">
    <location>
        <position position="180"/>
    </location>
</feature>
<gene>
    <name evidence="2" type="ORF">SSDG_04321</name>
</gene>
<dbReference type="Proteomes" id="UP000002805">
    <property type="component" value="Chromosome"/>
</dbReference>
<accession>B5HGN7</accession>
<dbReference type="HOGENOM" id="CLU_1499502_0_0_11"/>
<name>B5HGN7_STRE2</name>
<protein>
    <submittedName>
        <fullName evidence="2">Uncharacterized protein</fullName>
    </submittedName>
</protein>
<feature type="region of interest" description="Disordered" evidence="1">
    <location>
        <begin position="118"/>
        <end position="180"/>
    </location>
</feature>
<dbReference type="SUPFAM" id="SSF51735">
    <property type="entry name" value="NAD(P)-binding Rossmann-fold domains"/>
    <property type="match status" value="1"/>
</dbReference>